<dbReference type="KEGG" id="dti:Desti_3398"/>
<dbReference type="AlphaFoldDB" id="I4C911"/>
<organism evidence="2 3">
    <name type="scientific">Desulfomonile tiedjei (strain ATCC 49306 / DSM 6799 / DCB-1)</name>
    <dbReference type="NCBI Taxonomy" id="706587"/>
    <lineage>
        <taxon>Bacteria</taxon>
        <taxon>Pseudomonadati</taxon>
        <taxon>Thermodesulfobacteriota</taxon>
        <taxon>Desulfomonilia</taxon>
        <taxon>Desulfomonilales</taxon>
        <taxon>Desulfomonilaceae</taxon>
        <taxon>Desulfomonile</taxon>
    </lineage>
</organism>
<protein>
    <recommendedName>
        <fullName evidence="4">Lipoprotein</fullName>
    </recommendedName>
</protein>
<dbReference type="RefSeq" id="WP_014811186.1">
    <property type="nucleotide sequence ID" value="NC_018025.1"/>
</dbReference>
<evidence type="ECO:0000256" key="1">
    <source>
        <dbReference type="SAM" id="SignalP"/>
    </source>
</evidence>
<accession>I4C911</accession>
<dbReference type="STRING" id="706587.Desti_3398"/>
<dbReference type="EMBL" id="CP003360">
    <property type="protein sequence ID" value="AFM26052.1"/>
    <property type="molecule type" value="Genomic_DNA"/>
</dbReference>
<name>I4C911_DESTA</name>
<evidence type="ECO:0000313" key="2">
    <source>
        <dbReference type="EMBL" id="AFM26052.1"/>
    </source>
</evidence>
<keyword evidence="3" id="KW-1185">Reference proteome</keyword>
<proteinExistence type="predicted"/>
<keyword evidence="1" id="KW-0732">Signal</keyword>
<dbReference type="Proteomes" id="UP000006055">
    <property type="component" value="Chromosome"/>
</dbReference>
<reference evidence="3" key="1">
    <citation type="submission" date="2012-06" db="EMBL/GenBank/DDBJ databases">
        <title>Complete sequence of chromosome of Desulfomonile tiedjei DSM 6799.</title>
        <authorList>
            <person name="Lucas S."/>
            <person name="Copeland A."/>
            <person name="Lapidus A."/>
            <person name="Glavina del Rio T."/>
            <person name="Dalin E."/>
            <person name="Tice H."/>
            <person name="Bruce D."/>
            <person name="Goodwin L."/>
            <person name="Pitluck S."/>
            <person name="Peters L."/>
            <person name="Ovchinnikova G."/>
            <person name="Zeytun A."/>
            <person name="Lu M."/>
            <person name="Kyrpides N."/>
            <person name="Mavromatis K."/>
            <person name="Ivanova N."/>
            <person name="Brettin T."/>
            <person name="Detter J.C."/>
            <person name="Han C."/>
            <person name="Larimer F."/>
            <person name="Land M."/>
            <person name="Hauser L."/>
            <person name="Markowitz V."/>
            <person name="Cheng J.-F."/>
            <person name="Hugenholtz P."/>
            <person name="Woyke T."/>
            <person name="Wu D."/>
            <person name="Spring S."/>
            <person name="Schroeder M."/>
            <person name="Brambilla E."/>
            <person name="Klenk H.-P."/>
            <person name="Eisen J.A."/>
        </authorList>
    </citation>
    <scope>NUCLEOTIDE SEQUENCE [LARGE SCALE GENOMIC DNA]</scope>
    <source>
        <strain evidence="3">ATCC 49306 / DSM 6799 / DCB-1</strain>
    </source>
</reference>
<feature type="chain" id="PRO_5003687222" description="Lipoprotein" evidence="1">
    <location>
        <begin position="20"/>
        <end position="149"/>
    </location>
</feature>
<gene>
    <name evidence="2" type="ordered locus">Desti_3398</name>
</gene>
<sequence length="149" mass="16402">MKRCVSVLAGLLVAVCLWGCGGAPSEIEKAVLSHYGKPDQDTKILSNDIKKSKEGSPSQDFKAKYNPQIVYCVACRTVSQFENSPKLDYVNHCIVVKNQSGALSIVDVSSITDSYGGDSFSFTSDRRKAKEVFNSLWNQTCSFPQYSNE</sequence>
<evidence type="ECO:0008006" key="4">
    <source>
        <dbReference type="Google" id="ProtNLM"/>
    </source>
</evidence>
<dbReference type="HOGENOM" id="CLU_1746713_0_0_7"/>
<evidence type="ECO:0000313" key="3">
    <source>
        <dbReference type="Proteomes" id="UP000006055"/>
    </source>
</evidence>
<feature type="signal peptide" evidence="1">
    <location>
        <begin position="1"/>
        <end position="19"/>
    </location>
</feature>